<keyword evidence="9 13" id="KW-0482">Metalloprotease</keyword>
<dbReference type="InterPro" id="IPR008915">
    <property type="entry name" value="Peptidase_M50"/>
</dbReference>
<keyword evidence="10 11" id="KW-0472">Membrane</keyword>
<proteinExistence type="inferred from homology"/>
<keyword evidence="7" id="KW-0862">Zinc</keyword>
<feature type="transmembrane region" description="Helical" evidence="11">
    <location>
        <begin position="6"/>
        <end position="25"/>
    </location>
</feature>
<evidence type="ECO:0000256" key="5">
    <source>
        <dbReference type="ARBA" id="ARBA00022692"/>
    </source>
</evidence>
<feature type="domain" description="PDZ" evidence="12">
    <location>
        <begin position="138"/>
        <end position="230"/>
    </location>
</feature>
<dbReference type="EMBL" id="LR134363">
    <property type="protein sequence ID" value="VEG75592.1"/>
    <property type="molecule type" value="Genomic_DNA"/>
</dbReference>
<dbReference type="CDD" id="cd23081">
    <property type="entry name" value="cpPDZ_EcRseP-like"/>
    <property type="match status" value="1"/>
</dbReference>
<dbReference type="Pfam" id="PF17820">
    <property type="entry name" value="PDZ_6"/>
    <property type="match status" value="1"/>
</dbReference>
<evidence type="ECO:0000256" key="11">
    <source>
        <dbReference type="SAM" id="Phobius"/>
    </source>
</evidence>
<dbReference type="GO" id="GO:0004222">
    <property type="term" value="F:metalloendopeptidase activity"/>
    <property type="evidence" value="ECO:0007669"/>
    <property type="project" value="InterPro"/>
</dbReference>
<dbReference type="GO" id="GO:0016020">
    <property type="term" value="C:membrane"/>
    <property type="evidence" value="ECO:0007669"/>
    <property type="project" value="UniProtKB-SubCell"/>
</dbReference>
<keyword evidence="8 11" id="KW-1133">Transmembrane helix</keyword>
<keyword evidence="14" id="KW-1185">Reference proteome</keyword>
<evidence type="ECO:0000256" key="7">
    <source>
        <dbReference type="ARBA" id="ARBA00022833"/>
    </source>
</evidence>
<dbReference type="InterPro" id="IPR004387">
    <property type="entry name" value="Pept_M50_Zn"/>
</dbReference>
<evidence type="ECO:0000256" key="4">
    <source>
        <dbReference type="ARBA" id="ARBA00022670"/>
    </source>
</evidence>
<dbReference type="GO" id="GO:0006508">
    <property type="term" value="P:proteolysis"/>
    <property type="evidence" value="ECO:0007669"/>
    <property type="project" value="UniProtKB-KW"/>
</dbReference>
<dbReference type="AlphaFoldDB" id="A0A3S4U3G3"/>
<evidence type="ECO:0000256" key="6">
    <source>
        <dbReference type="ARBA" id="ARBA00022801"/>
    </source>
</evidence>
<evidence type="ECO:0000256" key="8">
    <source>
        <dbReference type="ARBA" id="ARBA00022989"/>
    </source>
</evidence>
<dbReference type="InterPro" id="IPR041489">
    <property type="entry name" value="PDZ_6"/>
</dbReference>
<dbReference type="CDD" id="cd06163">
    <property type="entry name" value="S2P-M50_PDZ_RseP-like"/>
    <property type="match status" value="1"/>
</dbReference>
<sequence>MTQILAYAAGIIILIVGIAVSVALHELGHMIPAKRFGVKVPEYFIGFGPRIWSFKRGETEYGVKAVWLGGYVKLVGMLPPARPDRPDKRDKNGELGMVGQARAEALAEIEPGEEHRAFYRLSVPKKLVVMAGGILTNLVLGIVLIAVALGVVGVYKPTSTVAVVAPCVSSQSDGQCADSDPVSPAAQAGLRPGDTIVSWDGAPVSDWEDVQAAIASAGTDSATVLIEREGRRQTLTVTAVEVERPVRDDTGRPVTDASGKPVTAPRPFAGLSPVWDTQRLAPAELPAVVGQSVWGTLKAIATLPVGLYKAVAAGLGYQERDAEGVVSLVGIGRVAGEVSSSGAGEGTIPLSMRVSSMLTLLGALNLALFAFNLVPLLPLDGGHVAGACWEALRRALARAAGRPDPGPVDTARMLPLTQVVVGLLIVMALILVWVDLVAPI</sequence>
<reference evidence="13 14" key="1">
    <citation type="submission" date="2018-12" db="EMBL/GenBank/DDBJ databases">
        <authorList>
            <consortium name="Pathogen Informatics"/>
        </authorList>
    </citation>
    <scope>NUCLEOTIDE SEQUENCE [LARGE SCALE GENOMIC DNA]</scope>
    <source>
        <strain evidence="13 14">NCTC11923</strain>
    </source>
</reference>
<dbReference type="Proteomes" id="UP000276899">
    <property type="component" value="Chromosome"/>
</dbReference>
<evidence type="ECO:0000313" key="14">
    <source>
        <dbReference type="Proteomes" id="UP000276899"/>
    </source>
</evidence>
<comment type="subcellular location">
    <subcellularLocation>
        <location evidence="2">Membrane</location>
        <topology evidence="2">Multi-pass membrane protein</topology>
    </subcellularLocation>
</comment>
<comment type="cofactor">
    <cofactor evidence="1">
        <name>Zn(2+)</name>
        <dbReference type="ChEBI" id="CHEBI:29105"/>
    </cofactor>
</comment>
<gene>
    <name evidence="13" type="ORF">NCTC11923_02264</name>
</gene>
<keyword evidence="6 13" id="KW-0378">Hydrolase</keyword>
<dbReference type="PANTHER" id="PTHR42837">
    <property type="entry name" value="REGULATOR OF SIGMA-E PROTEASE RSEP"/>
    <property type="match status" value="1"/>
</dbReference>
<dbReference type="RefSeq" id="WP_026426604.1">
    <property type="nucleotide sequence ID" value="NZ_CBCRWE010000001.1"/>
</dbReference>
<keyword evidence="4 13" id="KW-0645">Protease</keyword>
<evidence type="ECO:0000313" key="13">
    <source>
        <dbReference type="EMBL" id="VEG75592.1"/>
    </source>
</evidence>
<dbReference type="EC" id="3.4.24.-" evidence="13"/>
<evidence type="ECO:0000259" key="12">
    <source>
        <dbReference type="SMART" id="SM00228"/>
    </source>
</evidence>
<comment type="similarity">
    <text evidence="3">Belongs to the peptidase M50B family.</text>
</comment>
<dbReference type="InterPro" id="IPR036034">
    <property type="entry name" value="PDZ_sf"/>
</dbReference>
<feature type="transmembrane region" description="Helical" evidence="11">
    <location>
        <begin position="419"/>
        <end position="438"/>
    </location>
</feature>
<dbReference type="STRING" id="1278298.GCA_000428685_01198"/>
<evidence type="ECO:0000256" key="10">
    <source>
        <dbReference type="ARBA" id="ARBA00023136"/>
    </source>
</evidence>
<dbReference type="PANTHER" id="PTHR42837:SF2">
    <property type="entry name" value="MEMBRANE METALLOPROTEASE ARASP2, CHLOROPLASTIC-RELATED"/>
    <property type="match status" value="1"/>
</dbReference>
<dbReference type="Gene3D" id="2.30.42.10">
    <property type="match status" value="1"/>
</dbReference>
<feature type="transmembrane region" description="Helical" evidence="11">
    <location>
        <begin position="127"/>
        <end position="155"/>
    </location>
</feature>
<evidence type="ECO:0000256" key="9">
    <source>
        <dbReference type="ARBA" id="ARBA00023049"/>
    </source>
</evidence>
<accession>A0A3S4U3G3</accession>
<keyword evidence="5 11" id="KW-0812">Transmembrane</keyword>
<dbReference type="KEGG" id="asla:NCTC11923_02264"/>
<dbReference type="Pfam" id="PF02163">
    <property type="entry name" value="Peptidase_M50"/>
    <property type="match status" value="1"/>
</dbReference>
<organism evidence="13 14">
    <name type="scientific">Actinomyces slackii</name>
    <dbReference type="NCBI Taxonomy" id="52774"/>
    <lineage>
        <taxon>Bacteria</taxon>
        <taxon>Bacillati</taxon>
        <taxon>Actinomycetota</taxon>
        <taxon>Actinomycetes</taxon>
        <taxon>Actinomycetales</taxon>
        <taxon>Actinomycetaceae</taxon>
        <taxon>Actinomyces</taxon>
    </lineage>
</organism>
<protein>
    <submittedName>
        <fullName evidence="13">Zinc metalloprotease SA1105</fullName>
        <ecNumber evidence="13">3.4.24.-</ecNumber>
    </submittedName>
</protein>
<dbReference type="InterPro" id="IPR001478">
    <property type="entry name" value="PDZ"/>
</dbReference>
<dbReference type="SUPFAM" id="SSF50156">
    <property type="entry name" value="PDZ domain-like"/>
    <property type="match status" value="1"/>
</dbReference>
<evidence type="ECO:0000256" key="3">
    <source>
        <dbReference type="ARBA" id="ARBA00007931"/>
    </source>
</evidence>
<dbReference type="SMART" id="SM00228">
    <property type="entry name" value="PDZ"/>
    <property type="match status" value="1"/>
</dbReference>
<evidence type="ECO:0000256" key="2">
    <source>
        <dbReference type="ARBA" id="ARBA00004141"/>
    </source>
</evidence>
<evidence type="ECO:0000256" key="1">
    <source>
        <dbReference type="ARBA" id="ARBA00001947"/>
    </source>
</evidence>
<name>A0A3S4U3G3_9ACTO</name>